<sequence>MTRTAATTIYDPDLALARASGRADVRDRMLIGLLDLLDDPARGGRLLDVARYGRETAACQEAAHGAVGVARQVATPQLEALLRALEAAFEAGDLAAAERVGRRLPAAVEAVCAALGAAGSSAP</sequence>
<accession>A0A6P1E1E2</accession>
<dbReference type="SUPFAM" id="SSF47226">
    <property type="entry name" value="Histidine-containing phosphotransfer domain, HPT domain"/>
    <property type="match status" value="1"/>
</dbReference>
<keyword evidence="2" id="KW-1185">Reference proteome</keyword>
<gene>
    <name evidence="1" type="ORF">G3480_15995</name>
</gene>
<reference evidence="1 2" key="2">
    <citation type="submission" date="2020-02" db="EMBL/GenBank/DDBJ databases">
        <title>Genome sequences of Thiorhodococcus mannitoliphagus and Thiorhodococcus minor, purple sulfur photosynthetic bacteria in the gammaproteobacterial family, Chromatiaceae.</title>
        <authorList>
            <person name="Aviles F.A."/>
            <person name="Meyer T.E."/>
            <person name="Kyndt J.A."/>
        </authorList>
    </citation>
    <scope>NUCLEOTIDE SEQUENCE [LARGE SCALE GENOMIC DNA]</scope>
    <source>
        <strain evidence="1 2">DSM 18266</strain>
    </source>
</reference>
<name>A0A6P1E1E2_9GAMM</name>
<evidence type="ECO:0008006" key="3">
    <source>
        <dbReference type="Google" id="ProtNLM"/>
    </source>
</evidence>
<protein>
    <recommendedName>
        <fullName evidence="3">HPt domain-containing protein</fullName>
    </recommendedName>
</protein>
<dbReference type="RefSeq" id="WP_164654898.1">
    <property type="nucleotide sequence ID" value="NZ_JAAIJR010000069.1"/>
</dbReference>
<evidence type="ECO:0000313" key="2">
    <source>
        <dbReference type="Proteomes" id="UP000471640"/>
    </source>
</evidence>
<dbReference type="Proteomes" id="UP000471640">
    <property type="component" value="Unassembled WGS sequence"/>
</dbReference>
<proteinExistence type="predicted"/>
<organism evidence="1 2">
    <name type="scientific">Thiorhodococcus mannitoliphagus</name>
    <dbReference type="NCBI Taxonomy" id="329406"/>
    <lineage>
        <taxon>Bacteria</taxon>
        <taxon>Pseudomonadati</taxon>
        <taxon>Pseudomonadota</taxon>
        <taxon>Gammaproteobacteria</taxon>
        <taxon>Chromatiales</taxon>
        <taxon>Chromatiaceae</taxon>
        <taxon>Thiorhodococcus</taxon>
    </lineage>
</organism>
<dbReference type="Gene3D" id="1.20.120.160">
    <property type="entry name" value="HPT domain"/>
    <property type="match status" value="1"/>
</dbReference>
<comment type="caution">
    <text evidence="1">The sequence shown here is derived from an EMBL/GenBank/DDBJ whole genome shotgun (WGS) entry which is preliminary data.</text>
</comment>
<reference evidence="2" key="1">
    <citation type="journal article" date="2020" name="Microbiol. Resour. Announc.">
        <title>Draft Genome Sequences of Thiorhodococcus mannitoliphagus and Thiorhodococcus minor, Purple Sulfur Photosynthetic Bacteria in the Gammaproteobacterial Family Chromatiaceae.</title>
        <authorList>
            <person name="Aviles F.A."/>
            <person name="Meyer T.E."/>
            <person name="Kyndt J.A."/>
        </authorList>
    </citation>
    <scope>NUCLEOTIDE SEQUENCE [LARGE SCALE GENOMIC DNA]</scope>
    <source>
        <strain evidence="2">DSM 18266</strain>
    </source>
</reference>
<dbReference type="AlphaFoldDB" id="A0A6P1E1E2"/>
<evidence type="ECO:0000313" key="1">
    <source>
        <dbReference type="EMBL" id="NEX21794.1"/>
    </source>
</evidence>
<dbReference type="GO" id="GO:0000160">
    <property type="term" value="P:phosphorelay signal transduction system"/>
    <property type="evidence" value="ECO:0007669"/>
    <property type="project" value="InterPro"/>
</dbReference>
<dbReference type="EMBL" id="JAAIJR010000069">
    <property type="protein sequence ID" value="NEX21794.1"/>
    <property type="molecule type" value="Genomic_DNA"/>
</dbReference>
<dbReference type="InterPro" id="IPR036641">
    <property type="entry name" value="HPT_dom_sf"/>
</dbReference>